<dbReference type="InterPro" id="IPR044862">
    <property type="entry name" value="Pro_4_hyd_alph_FE2OG_OXY"/>
</dbReference>
<keyword evidence="5" id="KW-0560">Oxidoreductase</keyword>
<evidence type="ECO:0000256" key="5">
    <source>
        <dbReference type="ARBA" id="ARBA00023002"/>
    </source>
</evidence>
<dbReference type="EMBL" id="JAPUBN010000017">
    <property type="protein sequence ID" value="MCZ2722284.1"/>
    <property type="molecule type" value="Genomic_DNA"/>
</dbReference>
<gene>
    <name evidence="8" type="ORF">O1D97_11750</name>
</gene>
<keyword evidence="6" id="KW-0408">Iron</keyword>
<accession>A0ABT4JVB5</accession>
<reference evidence="8" key="1">
    <citation type="submission" date="2022-12" db="EMBL/GenBank/DDBJ databases">
        <title>Marinomonas 15G1-11 sp. nov, isolated from marine algae.</title>
        <authorList>
            <person name="Butt M."/>
            <person name="Choi D.G."/>
            <person name="Kim J.M."/>
            <person name="Lee J.K."/>
            <person name="Baek J.H."/>
            <person name="Jeon C.O."/>
        </authorList>
    </citation>
    <scope>NUCLEOTIDE SEQUENCE</scope>
    <source>
        <strain evidence="8">15G1-11</strain>
    </source>
</reference>
<dbReference type="InterPro" id="IPR006620">
    <property type="entry name" value="Pro_4_hyd_alph"/>
</dbReference>
<comment type="caution">
    <text evidence="8">The sequence shown here is derived from an EMBL/GenBank/DDBJ whole genome shotgun (WGS) entry which is preliminary data.</text>
</comment>
<proteinExistence type="predicted"/>
<evidence type="ECO:0000256" key="1">
    <source>
        <dbReference type="ARBA" id="ARBA00001961"/>
    </source>
</evidence>
<evidence type="ECO:0000256" key="6">
    <source>
        <dbReference type="ARBA" id="ARBA00023004"/>
    </source>
</evidence>
<dbReference type="InterPro" id="IPR051559">
    <property type="entry name" value="HIF_prolyl_hydroxylases"/>
</dbReference>
<evidence type="ECO:0000313" key="8">
    <source>
        <dbReference type="EMBL" id="MCZ2722284.1"/>
    </source>
</evidence>
<dbReference type="RefSeq" id="WP_269125801.1">
    <property type="nucleotide sequence ID" value="NZ_JAPUBN010000017.1"/>
</dbReference>
<organism evidence="8 9">
    <name type="scientific">Marinomonas phaeophyticola</name>
    <dbReference type="NCBI Taxonomy" id="3004091"/>
    <lineage>
        <taxon>Bacteria</taxon>
        <taxon>Pseudomonadati</taxon>
        <taxon>Pseudomonadota</taxon>
        <taxon>Gammaproteobacteria</taxon>
        <taxon>Oceanospirillales</taxon>
        <taxon>Oceanospirillaceae</taxon>
        <taxon>Marinomonas</taxon>
    </lineage>
</organism>
<keyword evidence="4" id="KW-0223">Dioxygenase</keyword>
<dbReference type="Pfam" id="PF13640">
    <property type="entry name" value="2OG-FeII_Oxy_3"/>
    <property type="match status" value="1"/>
</dbReference>
<evidence type="ECO:0000256" key="3">
    <source>
        <dbReference type="ARBA" id="ARBA00022896"/>
    </source>
</evidence>
<dbReference type="PANTHER" id="PTHR12907">
    <property type="entry name" value="EGL NINE HOMOLOG-RELATED"/>
    <property type="match status" value="1"/>
</dbReference>
<dbReference type="Gene3D" id="2.60.120.620">
    <property type="entry name" value="q2cbj1_9rhob like domain"/>
    <property type="match status" value="1"/>
</dbReference>
<dbReference type="SMART" id="SM00702">
    <property type="entry name" value="P4Hc"/>
    <property type="match status" value="1"/>
</dbReference>
<evidence type="ECO:0000313" key="9">
    <source>
        <dbReference type="Proteomes" id="UP001149719"/>
    </source>
</evidence>
<protein>
    <submittedName>
        <fullName evidence="8">2OG-Fe(II) oxygenase</fullName>
    </submittedName>
</protein>
<comment type="cofactor">
    <cofactor evidence="1">
        <name>L-ascorbate</name>
        <dbReference type="ChEBI" id="CHEBI:38290"/>
    </cofactor>
</comment>
<evidence type="ECO:0000259" key="7">
    <source>
        <dbReference type="PROSITE" id="PS51471"/>
    </source>
</evidence>
<dbReference type="PROSITE" id="PS51471">
    <property type="entry name" value="FE2OG_OXY"/>
    <property type="match status" value="1"/>
</dbReference>
<name>A0ABT4JVB5_9GAMM</name>
<dbReference type="InterPro" id="IPR005123">
    <property type="entry name" value="Oxoglu/Fe-dep_dioxygenase_dom"/>
</dbReference>
<keyword evidence="3" id="KW-0847">Vitamin C</keyword>
<feature type="domain" description="Fe2OG dioxygenase" evidence="7">
    <location>
        <begin position="105"/>
        <end position="208"/>
    </location>
</feature>
<keyword evidence="9" id="KW-1185">Reference proteome</keyword>
<keyword evidence="2" id="KW-0479">Metal-binding</keyword>
<evidence type="ECO:0000256" key="4">
    <source>
        <dbReference type="ARBA" id="ARBA00022964"/>
    </source>
</evidence>
<sequence length="220" mass="25090">MNALTDLDNFFTASSLMILTNSLRDKGWCVLDDFFSIELVNSLMNEANSLPDVVLQQAGVGRKLSHQVKLDTRRDCIFWIDGDTQARRDFLIVMGALKIILNRSLLLGLFDFEAHFARYYENGFYDKHFDAFVGESNRVLSTVLYLNDTWLSSDGGELVIFDEYDSERELIRVLPEKGRFVVFLSESFAHQVNASKACRHSIAGWFRVNATNGTVIDPDR</sequence>
<dbReference type="PANTHER" id="PTHR12907:SF26">
    <property type="entry name" value="HIF PROLYL HYDROXYLASE, ISOFORM C"/>
    <property type="match status" value="1"/>
</dbReference>
<dbReference type="Proteomes" id="UP001149719">
    <property type="component" value="Unassembled WGS sequence"/>
</dbReference>
<evidence type="ECO:0000256" key="2">
    <source>
        <dbReference type="ARBA" id="ARBA00022723"/>
    </source>
</evidence>